<dbReference type="AlphaFoldDB" id="A0A9X3Z6R0"/>
<gene>
    <name evidence="1" type="ORF">NYP16_05425</name>
</gene>
<reference evidence="1" key="2">
    <citation type="journal article" date="2023" name="Syst. Appl. Microbiol.">
        <title>Govania unica gen. nov., sp. nov., a rare biosphere bacterium that represents a novel family in the class Alphaproteobacteria.</title>
        <authorList>
            <person name="Vandamme P."/>
            <person name="Peeters C."/>
            <person name="Hettiarachchi A."/>
            <person name="Cnockaert M."/>
            <person name="Carlier A."/>
        </authorList>
    </citation>
    <scope>NUCLEOTIDE SEQUENCE</scope>
    <source>
        <strain evidence="1">LMG 31809</strain>
    </source>
</reference>
<accession>A0A9X3Z6R0</accession>
<dbReference type="Proteomes" id="UP001141619">
    <property type="component" value="Unassembled WGS sequence"/>
</dbReference>
<evidence type="ECO:0000313" key="1">
    <source>
        <dbReference type="EMBL" id="MDA5193396.1"/>
    </source>
</evidence>
<evidence type="ECO:0000313" key="2">
    <source>
        <dbReference type="Proteomes" id="UP001141619"/>
    </source>
</evidence>
<name>A0A9X3Z6R0_9PROT</name>
<protein>
    <submittedName>
        <fullName evidence="1">Uncharacterized protein</fullName>
    </submittedName>
</protein>
<proteinExistence type="predicted"/>
<dbReference type="EMBL" id="JANWOI010000002">
    <property type="protein sequence ID" value="MDA5193396.1"/>
    <property type="molecule type" value="Genomic_DNA"/>
</dbReference>
<keyword evidence="2" id="KW-1185">Reference proteome</keyword>
<comment type="caution">
    <text evidence="1">The sequence shown here is derived from an EMBL/GenBank/DDBJ whole genome shotgun (WGS) entry which is preliminary data.</text>
</comment>
<reference evidence="1" key="1">
    <citation type="submission" date="2022-08" db="EMBL/GenBank/DDBJ databases">
        <authorList>
            <person name="Vandamme P."/>
            <person name="Hettiarachchi A."/>
            <person name="Peeters C."/>
            <person name="Cnockaert M."/>
            <person name="Carlier A."/>
        </authorList>
    </citation>
    <scope>NUCLEOTIDE SEQUENCE</scope>
    <source>
        <strain evidence="1">LMG 31809</strain>
    </source>
</reference>
<organism evidence="1 2">
    <name type="scientific">Govanella unica</name>
    <dbReference type="NCBI Taxonomy" id="2975056"/>
    <lineage>
        <taxon>Bacteria</taxon>
        <taxon>Pseudomonadati</taxon>
        <taxon>Pseudomonadota</taxon>
        <taxon>Alphaproteobacteria</taxon>
        <taxon>Emcibacterales</taxon>
        <taxon>Govanellaceae</taxon>
        <taxon>Govanella</taxon>
    </lineage>
</organism>
<sequence>MGSAQAAPCLGVTFGAAFDGSYNCNDLGTPGGMVPNMGGITFLNNDTLLVGNYANGPGGTIRQIDVIRDADNHIIGFSGASQPYATASYIDGGLTFGPGGVLFATGYPNNTLLQYKPGSTTPDKIINLSDFGVTVGDSVGTLAFVPLGFDGAGQLKIASFSYGFWYTATLTEDGNGLYDLAVVWDLAFGRSTEGIAYVAGQNPGFGGLDSVLLSEYGAGKVAAYQIDANGNPIIASRQDFLSGLRGAREL</sequence>
<dbReference type="RefSeq" id="WP_274943098.1">
    <property type="nucleotide sequence ID" value="NZ_JANWOI010000002.1"/>
</dbReference>